<dbReference type="AlphaFoldDB" id="A0A1G5E858"/>
<sequence length="86" mass="9979">MAGQAWKYSGELDERDLAFLQHEFITVPMGIEYYGFSERPLIRMAKEAGAFYKIGKMTRINRNTFDAYLRVQRRIPRIGGKLCAKS</sequence>
<dbReference type="OrthoDB" id="1971294at2"/>
<proteinExistence type="predicted"/>
<reference evidence="2" key="1">
    <citation type="submission" date="2016-10" db="EMBL/GenBank/DDBJ databases">
        <authorList>
            <person name="Varghese N."/>
            <person name="Submissions S."/>
        </authorList>
    </citation>
    <scope>NUCLEOTIDE SEQUENCE [LARGE SCALE GENOMIC DNA]</scope>
    <source>
        <strain evidence="2">XBD2006</strain>
    </source>
</reference>
<protein>
    <recommendedName>
        <fullName evidence="3">DNA-binding protein</fullName>
    </recommendedName>
</protein>
<gene>
    <name evidence="1" type="ORF">SAMN02910451_01848</name>
</gene>
<evidence type="ECO:0000313" key="2">
    <source>
        <dbReference type="Proteomes" id="UP000183047"/>
    </source>
</evidence>
<evidence type="ECO:0000313" key="1">
    <source>
        <dbReference type="EMBL" id="SCY23203.1"/>
    </source>
</evidence>
<name>A0A1G5E858_9FIRM</name>
<evidence type="ECO:0008006" key="3">
    <source>
        <dbReference type="Google" id="ProtNLM"/>
    </source>
</evidence>
<keyword evidence="2" id="KW-1185">Reference proteome</keyword>
<accession>A0A1G5E858</accession>
<dbReference type="InterPro" id="IPR045591">
    <property type="entry name" value="DUF6462"/>
</dbReference>
<organism evidence="1 2">
    <name type="scientific">Butyrivibrio hungatei</name>
    <dbReference type="NCBI Taxonomy" id="185008"/>
    <lineage>
        <taxon>Bacteria</taxon>
        <taxon>Bacillati</taxon>
        <taxon>Bacillota</taxon>
        <taxon>Clostridia</taxon>
        <taxon>Lachnospirales</taxon>
        <taxon>Lachnospiraceae</taxon>
        <taxon>Butyrivibrio</taxon>
    </lineage>
</organism>
<dbReference type="EMBL" id="FMUR01000010">
    <property type="protein sequence ID" value="SCY23203.1"/>
    <property type="molecule type" value="Genomic_DNA"/>
</dbReference>
<dbReference type="RefSeq" id="WP_074462430.1">
    <property type="nucleotide sequence ID" value="NZ_FMUR01000010.1"/>
</dbReference>
<dbReference type="Pfam" id="PF20063">
    <property type="entry name" value="DUF6462"/>
    <property type="match status" value="1"/>
</dbReference>
<dbReference type="Proteomes" id="UP000183047">
    <property type="component" value="Unassembled WGS sequence"/>
</dbReference>